<accession>A0A6L5GEM2</accession>
<gene>
    <name evidence="3" type="ORF">GFD30_21050</name>
</gene>
<keyword evidence="1" id="KW-0802">TPR repeat</keyword>
<evidence type="ECO:0000313" key="4">
    <source>
        <dbReference type="Proteomes" id="UP000477750"/>
    </source>
</evidence>
<sequence length="232" mass="25414">MSPSTAASTSTRGSSSTSAEPQRLRSALATGPFRLYPRLRPPRRGSTARKGGRALSAERHQIAELIATGKDGRMYATEPDRLRRLVHFELAREPRLPQPELRQAGVGLIALGDFAAAQKVLAAAVDRAETPQQQVAALVNLGDAHRYPGRLDAAEAHYRRAIELARTRCPDYVHYTLQHYGKHLIDARRPHLAVDVLTEVLEIRERIGDPALIASTQDALSVARAAVGQRTI</sequence>
<dbReference type="PROSITE" id="PS50005">
    <property type="entry name" value="TPR"/>
    <property type="match status" value="1"/>
</dbReference>
<organism evidence="3 4">
    <name type="scientific">Glycomyces albidus</name>
    <dbReference type="NCBI Taxonomy" id="2656774"/>
    <lineage>
        <taxon>Bacteria</taxon>
        <taxon>Bacillati</taxon>
        <taxon>Actinomycetota</taxon>
        <taxon>Actinomycetes</taxon>
        <taxon>Glycomycetales</taxon>
        <taxon>Glycomycetaceae</taxon>
        <taxon>Glycomyces</taxon>
    </lineage>
</organism>
<reference evidence="3 4" key="1">
    <citation type="submission" date="2019-10" db="EMBL/GenBank/DDBJ databases">
        <title>Glycomyces albidus sp. nov., a novel actinomycete isolated from rhizosphere soil of wheat (Triticum aestivum L.).</title>
        <authorList>
            <person name="Qian L."/>
        </authorList>
    </citation>
    <scope>NUCLEOTIDE SEQUENCE [LARGE SCALE GENOMIC DNA]</scope>
    <source>
        <strain evidence="3 4">NEAU-7082</strain>
    </source>
</reference>
<dbReference type="Pfam" id="PF13424">
    <property type="entry name" value="TPR_12"/>
    <property type="match status" value="1"/>
</dbReference>
<feature type="compositionally biased region" description="Low complexity" evidence="2">
    <location>
        <begin position="1"/>
        <end position="19"/>
    </location>
</feature>
<dbReference type="Proteomes" id="UP000477750">
    <property type="component" value="Unassembled WGS sequence"/>
</dbReference>
<keyword evidence="4" id="KW-1185">Reference proteome</keyword>
<name>A0A6L5GEM2_9ACTN</name>
<dbReference type="Gene3D" id="1.25.40.10">
    <property type="entry name" value="Tetratricopeptide repeat domain"/>
    <property type="match status" value="1"/>
</dbReference>
<evidence type="ECO:0000256" key="2">
    <source>
        <dbReference type="SAM" id="MobiDB-lite"/>
    </source>
</evidence>
<dbReference type="EMBL" id="WIAO01000033">
    <property type="protein sequence ID" value="MQM28031.1"/>
    <property type="molecule type" value="Genomic_DNA"/>
</dbReference>
<evidence type="ECO:0000313" key="3">
    <source>
        <dbReference type="EMBL" id="MQM28031.1"/>
    </source>
</evidence>
<dbReference type="AlphaFoldDB" id="A0A6L5GEM2"/>
<dbReference type="SUPFAM" id="SSF48452">
    <property type="entry name" value="TPR-like"/>
    <property type="match status" value="1"/>
</dbReference>
<feature type="repeat" description="TPR" evidence="1">
    <location>
        <begin position="135"/>
        <end position="168"/>
    </location>
</feature>
<dbReference type="InterPro" id="IPR019734">
    <property type="entry name" value="TPR_rpt"/>
</dbReference>
<proteinExistence type="predicted"/>
<comment type="caution">
    <text evidence="3">The sequence shown here is derived from an EMBL/GenBank/DDBJ whole genome shotgun (WGS) entry which is preliminary data.</text>
</comment>
<dbReference type="InterPro" id="IPR011990">
    <property type="entry name" value="TPR-like_helical_dom_sf"/>
</dbReference>
<protein>
    <submittedName>
        <fullName evidence="3">Tetratricopeptide repeat protein</fullName>
    </submittedName>
</protein>
<feature type="compositionally biased region" description="Basic residues" evidence="2">
    <location>
        <begin position="40"/>
        <end position="52"/>
    </location>
</feature>
<feature type="region of interest" description="Disordered" evidence="2">
    <location>
        <begin position="1"/>
        <end position="56"/>
    </location>
</feature>
<evidence type="ECO:0000256" key="1">
    <source>
        <dbReference type="PROSITE-ProRule" id="PRU00339"/>
    </source>
</evidence>